<feature type="domain" description="Bacterial Ig-like" evidence="8">
    <location>
        <begin position="1348"/>
        <end position="1422"/>
    </location>
</feature>
<keyword evidence="5" id="KW-0732">Signal</keyword>
<dbReference type="PANTHER" id="PTHR11319:SF35">
    <property type="entry name" value="OUTER MEMBRANE PROTEIN PMPC-RELATED"/>
    <property type="match status" value="1"/>
</dbReference>
<dbReference type="Pfam" id="PF16640">
    <property type="entry name" value="Big_3_5"/>
    <property type="match status" value="1"/>
</dbReference>
<evidence type="ECO:0000256" key="3">
    <source>
        <dbReference type="ARBA" id="ARBA00004613"/>
    </source>
</evidence>
<dbReference type="Gene3D" id="2.60.40.10">
    <property type="entry name" value="Immunoglobulins"/>
    <property type="match status" value="3"/>
</dbReference>
<dbReference type="NCBIfam" id="TIGR01376">
    <property type="entry name" value="POMP_repeat"/>
    <property type="match status" value="1"/>
</dbReference>
<sequence length="1775" mass="186340">MTAKEAADFTNGITINKDIVIDGKGHTIDAKNLGRIFSIGDGFTVTLTNVTLINGKATEGGAIYNDGSLTLSDVKLSDNAADSYGGAVFNNGELVVSDSVFDSNDIVNRGSASVDYGGAAIYNWYDGTLTVSGSNFTNNIKNYKNGDNLVGAITTIGNATVSGSNFVNNSGRWGGAISATGAELRKNSSTLTVSNTIFKDNSALYAGAVYIWGSNYNIADCVFDNNTAFGKGNMTPNNNNGGALVVSQVSRFNEPITGTISGSKFTNNKAQYGGAAYFNKGFVTITDSVFENNVATAEGGAVDFSHASVKDLVVSINNSSFVGNKAPVAGAIFTNVDSKITNSNFINNSAAKIGGAIYNFGNLDLVHVNFVNNTATSIGGAIINKGKLVVDNSAFEDNAANYYGGAIFNWDDLQVTNSAFDGNDILVRNIRAMDNVDHGGAAIYNWKNGKLDISKSNFTNNIKNYKNGNLLVGAVATIGDATISDSYFVNNSGRWGGALSVMGGESSSATNFIDIDGTKFVNNSALYGGAMFVWGSNYSISNSVFDNNSAFGKGNMTPNNNNGGALVVTQGNIPISGTIINSNFTNNKAQYGGAAWINEGTVDISNSNFINNTATVEAGAIGFEPAYTKITATVYGTNFINNTAGVDGGAIYSNGDLRISDSDFDNNKAQKADIIYSNINGLLSINGNNYSNYTENKAPIINLAGIETISSDGGVIITVLDNKTVNVCYGDVVTLHAIITVDGVLVANQDLSFSVYNGEDVVVCKANSLLNGSYVATYKINDVINKTVSIVYDGPEVHINTGILNVSKANPDLTVDAGDITVGDLEIITVTGPKDATGLITLTLNGIDYILPIYNGEAKFYFQDLAYGTYDVSASYSGDNHYVAAENSIVFKVDKVLANLNIHVEDITFGENGLVIIILPSDIDGSIVTVNVNGKVYPVDIENGFGKLPLRELDAGDYTISAAFAGNDKYLPGVSNALLTVSKADPALNVLISDVGYDGVFNINVALTGVDAIGLNGNVIVTVNNKDYSVNIVNGKGTAVGVKLAAGTYDFTAAWAGNDNYNAVGDSGKFSVAKVDSIIDVAVSDIKVGEDAVISVKLLSDATGSVTVTVNGKDYTETVVNGVANVKVADLKAGTYDVAVKYSGDNNYNAAVATSSFTVSKVDSTMDVTVNDIVFGGDLTVDISLPADATGEVVITVNGVDYHVSIENGKATGTISGLAAGDYTIAIKYAGDDNYNAVDVTKGVNVAKAQPVLGVVIADVDYGNGFVIEATLTGVNSVPLSGNVIVTVAGKEYTVKVADGKGIATGDRLAAGTYAFAAAWAGDDNYNIVTENGDFKVNKVDSSVVVNVNNIKVGEELTITVNVPSDATGDVTVSVDGKEYNVAIENGKAVKTISGLKADDYTVTVKYAGDNNYNEATADAEFSVSKISDYNMTVDIADIVKGENATITVSVPEDGTGSVIVTINGTDYNGTVVNGTAKVIIPGLDEGSYKVVTFYTGDNKYDSMIVNGTITVNKNTRTTLIMDDVVKYFRGSQKLIAKLVDGFGNSIANATVYFTINGRVYAKITDENGMASMGIGLVPNEYKVSAVFNGTDDYDMATADATVLVKSTILGNDTTLYFLNGTSYVAKFLDSDGKALANTTVKFNINGVFYTRVTDENGMASLNIRLDPNSYIITAYNPVTGEQRANEVTVLPRIIAEDLSMKYLDGSSFNATLVDGQGKAVTGVNITFNVNGVFYHKTTDANGVARLNIRLMPGDYIITSTYDKCWASNKITISA</sequence>
<comment type="subcellular location">
    <subcellularLocation>
        <location evidence="1">Cell envelope</location>
    </subcellularLocation>
    <subcellularLocation>
        <location evidence="2">Cell outer membrane</location>
    </subcellularLocation>
    <subcellularLocation>
        <location evidence="3">Secreted</location>
    </subcellularLocation>
</comment>
<dbReference type="SMART" id="SM00710">
    <property type="entry name" value="PbH1"/>
    <property type="match status" value="10"/>
</dbReference>
<keyword evidence="4" id="KW-0964">Secreted</keyword>
<dbReference type="Proteomes" id="UP000232133">
    <property type="component" value="Chromosome"/>
</dbReference>
<dbReference type="InterPro" id="IPR011050">
    <property type="entry name" value="Pectin_lyase_fold/virulence"/>
</dbReference>
<name>A0A2H4U8F7_METSM</name>
<dbReference type="InterPro" id="IPR032109">
    <property type="entry name" value="Big_3_5"/>
</dbReference>
<evidence type="ECO:0000256" key="2">
    <source>
        <dbReference type="ARBA" id="ARBA00004442"/>
    </source>
</evidence>
<evidence type="ECO:0000256" key="5">
    <source>
        <dbReference type="ARBA" id="ARBA00022729"/>
    </source>
</evidence>
<dbReference type="GO" id="GO:0005576">
    <property type="term" value="C:extracellular region"/>
    <property type="evidence" value="ECO:0007669"/>
    <property type="project" value="UniProtKB-SubCell"/>
</dbReference>
<proteinExistence type="predicted"/>
<evidence type="ECO:0000313" key="10">
    <source>
        <dbReference type="Proteomes" id="UP000232133"/>
    </source>
</evidence>
<dbReference type="InterPro" id="IPR006626">
    <property type="entry name" value="PbH1"/>
</dbReference>
<evidence type="ECO:0000313" key="9">
    <source>
        <dbReference type="EMBL" id="ATZ60384.1"/>
    </source>
</evidence>
<evidence type="ECO:0000256" key="1">
    <source>
        <dbReference type="ARBA" id="ARBA00004196"/>
    </source>
</evidence>
<dbReference type="InterPro" id="IPR003368">
    <property type="entry name" value="POMP_repeat"/>
</dbReference>
<evidence type="ECO:0000256" key="6">
    <source>
        <dbReference type="ARBA" id="ARBA00023136"/>
    </source>
</evidence>
<keyword evidence="7" id="KW-0998">Cell outer membrane</keyword>
<evidence type="ECO:0000256" key="4">
    <source>
        <dbReference type="ARBA" id="ARBA00022525"/>
    </source>
</evidence>
<dbReference type="SUPFAM" id="SSF51126">
    <property type="entry name" value="Pectin lyase-like"/>
    <property type="match status" value="3"/>
</dbReference>
<dbReference type="PANTHER" id="PTHR11319">
    <property type="entry name" value="G PROTEIN-COUPLED RECEPTOR-RELATED"/>
    <property type="match status" value="1"/>
</dbReference>
<organism evidence="9 10">
    <name type="scientific">Methanobrevibacter smithii</name>
    <dbReference type="NCBI Taxonomy" id="2173"/>
    <lineage>
        <taxon>Archaea</taxon>
        <taxon>Methanobacteriati</taxon>
        <taxon>Methanobacteriota</taxon>
        <taxon>Methanomada group</taxon>
        <taxon>Methanobacteria</taxon>
        <taxon>Methanobacteriales</taxon>
        <taxon>Methanobacteriaceae</taxon>
        <taxon>Methanobrevibacter</taxon>
    </lineage>
</organism>
<evidence type="ECO:0000256" key="7">
    <source>
        <dbReference type="ARBA" id="ARBA00023237"/>
    </source>
</evidence>
<keyword evidence="6" id="KW-0472">Membrane</keyword>
<dbReference type="Pfam" id="PF02415">
    <property type="entry name" value="Chlam_PMP"/>
    <property type="match status" value="1"/>
</dbReference>
<dbReference type="InterPro" id="IPR013783">
    <property type="entry name" value="Ig-like_fold"/>
</dbReference>
<reference evidence="9 10" key="1">
    <citation type="submission" date="2016-10" db="EMBL/GenBank/DDBJ databases">
        <authorList>
            <person name="Varghese N."/>
        </authorList>
    </citation>
    <scope>NUCLEOTIDE SEQUENCE [LARGE SCALE GENOMIC DNA]</scope>
    <source>
        <strain evidence="9 10">KB11</strain>
    </source>
</reference>
<evidence type="ECO:0000259" key="8">
    <source>
        <dbReference type="Pfam" id="PF16640"/>
    </source>
</evidence>
<dbReference type="EMBL" id="CP017803">
    <property type="protein sequence ID" value="ATZ60384.1"/>
    <property type="molecule type" value="Genomic_DNA"/>
</dbReference>
<gene>
    <name evidence="9" type="ORF">BK798_08120</name>
</gene>
<accession>A0A2H4U8F7</accession>
<protein>
    <recommendedName>
        <fullName evidence="8">Bacterial Ig-like domain-containing protein</fullName>
    </recommendedName>
</protein>